<sequence>MQHEVNAAEDGQRRERCGIFRDEGTDTGRDDEGHARVAEHEPAHGRDHGPVAQPRAERERPVRSRHDDQQQGDTPEGDGDSSAS</sequence>
<proteinExistence type="predicted"/>
<feature type="compositionally biased region" description="Acidic residues" evidence="1">
    <location>
        <begin position="75"/>
        <end position="84"/>
    </location>
</feature>
<name>A0ABQ4GLJ8_9ACTN</name>
<comment type="caution">
    <text evidence="2">The sequence shown here is derived from an EMBL/GenBank/DDBJ whole genome shotgun (WGS) entry which is preliminary data.</text>
</comment>
<evidence type="ECO:0000256" key="1">
    <source>
        <dbReference type="SAM" id="MobiDB-lite"/>
    </source>
</evidence>
<evidence type="ECO:0000313" key="2">
    <source>
        <dbReference type="EMBL" id="GIH62303.1"/>
    </source>
</evidence>
<reference evidence="2 3" key="1">
    <citation type="submission" date="2021-01" db="EMBL/GenBank/DDBJ databases">
        <title>Whole genome shotgun sequence of Microbispora siamensis NBRC 104113.</title>
        <authorList>
            <person name="Komaki H."/>
            <person name="Tamura T."/>
        </authorList>
    </citation>
    <scope>NUCLEOTIDE SEQUENCE [LARGE SCALE GENOMIC DNA]</scope>
    <source>
        <strain evidence="2 3">NBRC 104113</strain>
    </source>
</reference>
<dbReference type="Proteomes" id="UP000660454">
    <property type="component" value="Unassembled WGS sequence"/>
</dbReference>
<accession>A0ABQ4GLJ8</accession>
<dbReference type="EMBL" id="BOOF01000015">
    <property type="protein sequence ID" value="GIH62303.1"/>
    <property type="molecule type" value="Genomic_DNA"/>
</dbReference>
<keyword evidence="3" id="KW-1185">Reference proteome</keyword>
<gene>
    <name evidence="2" type="ORF">Msi02_31200</name>
</gene>
<feature type="region of interest" description="Disordered" evidence="1">
    <location>
        <begin position="1"/>
        <end position="84"/>
    </location>
</feature>
<evidence type="ECO:0000313" key="3">
    <source>
        <dbReference type="Proteomes" id="UP000660454"/>
    </source>
</evidence>
<organism evidence="2 3">
    <name type="scientific">Microbispora siamensis</name>
    <dbReference type="NCBI Taxonomy" id="564413"/>
    <lineage>
        <taxon>Bacteria</taxon>
        <taxon>Bacillati</taxon>
        <taxon>Actinomycetota</taxon>
        <taxon>Actinomycetes</taxon>
        <taxon>Streptosporangiales</taxon>
        <taxon>Streptosporangiaceae</taxon>
        <taxon>Microbispora</taxon>
    </lineage>
</organism>
<feature type="compositionally biased region" description="Basic and acidic residues" evidence="1">
    <location>
        <begin position="10"/>
        <end position="69"/>
    </location>
</feature>
<protein>
    <submittedName>
        <fullName evidence="2">Uncharacterized protein</fullName>
    </submittedName>
</protein>